<gene>
    <name evidence="2" type="ORF">M3M39_02590</name>
</gene>
<keyword evidence="1" id="KW-0812">Transmembrane</keyword>
<dbReference type="Proteomes" id="UP001057025">
    <property type="component" value="Chromosome"/>
</dbReference>
<accession>A0ABY5BXB6</accession>
<evidence type="ECO:0000313" key="2">
    <source>
        <dbReference type="EMBL" id="USS88384.1"/>
    </source>
</evidence>
<feature type="transmembrane region" description="Helical" evidence="1">
    <location>
        <begin position="39"/>
        <end position="59"/>
    </location>
</feature>
<feature type="transmembrane region" description="Helical" evidence="1">
    <location>
        <begin position="6"/>
        <end position="27"/>
    </location>
</feature>
<keyword evidence="1" id="KW-0472">Membrane</keyword>
<name>A0ABY5BXB6_9LACO</name>
<sequence length="76" mass="9206">MPTHFRFKIGLTLVIYLGLILALNFFHRLMVPHWSRSPVLMLALPLMWLVLTIFNHFYLHQPLFYYHQLTPNRVEK</sequence>
<keyword evidence="3" id="KW-1185">Reference proteome</keyword>
<dbReference type="RefSeq" id="WP_252797670.1">
    <property type="nucleotide sequence ID" value="NZ_CP097118.1"/>
</dbReference>
<protein>
    <submittedName>
        <fullName evidence="2">Uncharacterized protein</fullName>
    </submittedName>
</protein>
<evidence type="ECO:0000256" key="1">
    <source>
        <dbReference type="SAM" id="Phobius"/>
    </source>
</evidence>
<keyword evidence="1" id="KW-1133">Transmembrane helix</keyword>
<organism evidence="2 3">
    <name type="scientific">Fructilactobacillus hinvesii</name>
    <dbReference type="NCBI Taxonomy" id="2940300"/>
    <lineage>
        <taxon>Bacteria</taxon>
        <taxon>Bacillati</taxon>
        <taxon>Bacillota</taxon>
        <taxon>Bacilli</taxon>
        <taxon>Lactobacillales</taxon>
        <taxon>Lactobacillaceae</taxon>
        <taxon>Fructilactobacillus</taxon>
    </lineage>
</organism>
<dbReference type="EMBL" id="CP097118">
    <property type="protein sequence ID" value="USS88384.1"/>
    <property type="molecule type" value="Genomic_DNA"/>
</dbReference>
<proteinExistence type="predicted"/>
<reference evidence="2" key="1">
    <citation type="submission" date="2022-05" db="EMBL/GenBank/DDBJ databases">
        <authorList>
            <person name="Oliphant S.A."/>
            <person name="Watson-Haigh N.S."/>
            <person name="Sumby K.M."/>
            <person name="Gardner J.M."/>
            <person name="Jiranek V."/>
        </authorList>
    </citation>
    <scope>NUCLEOTIDE SEQUENCE</scope>
    <source>
        <strain evidence="2">KI11_C11</strain>
    </source>
</reference>
<evidence type="ECO:0000313" key="3">
    <source>
        <dbReference type="Proteomes" id="UP001057025"/>
    </source>
</evidence>